<evidence type="ECO:0000256" key="1">
    <source>
        <dbReference type="ARBA" id="ARBA00022690"/>
    </source>
</evidence>
<dbReference type="eggNOG" id="arCOG03545">
    <property type="taxonomic scope" value="Archaea"/>
</dbReference>
<evidence type="ECO:0000313" key="5">
    <source>
        <dbReference type="Proteomes" id="UP000007490"/>
    </source>
</evidence>
<dbReference type="Proteomes" id="UP000007490">
    <property type="component" value="Chromosome"/>
</dbReference>
<dbReference type="EMBL" id="CP002551">
    <property type="protein sequence ID" value="ADZ08375.1"/>
    <property type="molecule type" value="Genomic_DNA"/>
</dbReference>
<keyword evidence="1" id="KW-0646">Protease inhibitor</keyword>
<accession>F0T7E6</accession>
<dbReference type="HOGENOM" id="CLU_2032882_0_0_2"/>
<reference evidence="5" key="1">
    <citation type="submission" date="2011-02" db="EMBL/GenBank/DDBJ databases">
        <title>Complete sequence of Methanobacterium sp. AL-21.</title>
        <authorList>
            <consortium name="US DOE Joint Genome Institute"/>
            <person name="Lucas S."/>
            <person name="Copeland A."/>
            <person name="Lapidus A."/>
            <person name="Cheng J.-F."/>
            <person name="Goodwin L."/>
            <person name="Pitluck S."/>
            <person name="Chertkov O."/>
            <person name="Detter J.C."/>
            <person name="Han C."/>
            <person name="Tapia R."/>
            <person name="Land M."/>
            <person name="Hauser L."/>
            <person name="Kyrpides N."/>
            <person name="Ivanova N."/>
            <person name="Mikhailova N."/>
            <person name="Pagani I."/>
            <person name="Cadillo-Quiroz H."/>
            <person name="Imachi H."/>
            <person name="Zinder S."/>
            <person name="Liu W."/>
            <person name="Woyke T."/>
        </authorList>
    </citation>
    <scope>NUCLEOTIDE SEQUENCE [LARGE SCALE GENOMIC DNA]</scope>
    <source>
        <strain evidence="5">AL-21</strain>
    </source>
</reference>
<dbReference type="InterPro" id="IPR018990">
    <property type="entry name" value="Prot_inh_I42_chagasin"/>
</dbReference>
<dbReference type="KEGG" id="mel:Metbo_0122"/>
<gene>
    <name evidence="4" type="ordered locus">Metbo_0122</name>
</gene>
<keyword evidence="2" id="KW-0789">Thiol protease inhibitor</keyword>
<evidence type="ECO:0000313" key="4">
    <source>
        <dbReference type="EMBL" id="ADZ08375.1"/>
    </source>
</evidence>
<dbReference type="Pfam" id="PF09394">
    <property type="entry name" value="Inhibitor_I42"/>
    <property type="match status" value="1"/>
</dbReference>
<sequence precursor="true">MKKLAILFATFVCFAMISGSFAATNQHTEKKVISPVQYHKFVVIVPNNPTTGSQWRSIFDQTKVKLVSKTYVPDKANLQGYVVGYGGYNVYTFSGELGQKITLKHVDASGKVFEKRNYWIE</sequence>
<organism evidence="4 5">
    <name type="scientific">Methanobacterium lacus (strain AL-21)</name>
    <dbReference type="NCBI Taxonomy" id="877455"/>
    <lineage>
        <taxon>Archaea</taxon>
        <taxon>Methanobacteriati</taxon>
        <taxon>Methanobacteriota</taxon>
        <taxon>Methanomada group</taxon>
        <taxon>Methanobacteria</taxon>
        <taxon>Methanobacteriales</taxon>
        <taxon>Methanobacteriaceae</taxon>
        <taxon>Methanobacterium</taxon>
    </lineage>
</organism>
<evidence type="ECO:0000256" key="2">
    <source>
        <dbReference type="ARBA" id="ARBA00022704"/>
    </source>
</evidence>
<dbReference type="AlphaFoldDB" id="F0T7E6"/>
<dbReference type="GO" id="GO:0004869">
    <property type="term" value="F:cysteine-type endopeptidase inhibitor activity"/>
    <property type="evidence" value="ECO:0007669"/>
    <property type="project" value="UniProtKB-KW"/>
</dbReference>
<protein>
    <recommendedName>
        <fullName evidence="3">Proteinase inhibitor I42 chagasin domain-containing protein</fullName>
    </recommendedName>
</protein>
<keyword evidence="5" id="KW-1185">Reference proteome</keyword>
<name>F0T7E6_METLA</name>
<dbReference type="SUPFAM" id="SSF141066">
    <property type="entry name" value="ICP-like"/>
    <property type="match status" value="1"/>
</dbReference>
<dbReference type="GeneID" id="10276547"/>
<proteinExistence type="predicted"/>
<dbReference type="Gene3D" id="2.60.40.2020">
    <property type="match status" value="1"/>
</dbReference>
<feature type="domain" description="Proteinase inhibitor I42 chagasin" evidence="3">
    <location>
        <begin position="40"/>
        <end position="96"/>
    </location>
</feature>
<dbReference type="InterPro" id="IPR036331">
    <property type="entry name" value="Chagasin-like_sf"/>
</dbReference>
<evidence type="ECO:0000259" key="3">
    <source>
        <dbReference type="Pfam" id="PF09394"/>
    </source>
</evidence>
<dbReference type="RefSeq" id="WP_013643726.1">
    <property type="nucleotide sequence ID" value="NC_015216.1"/>
</dbReference>
<reference evidence="4 5" key="2">
    <citation type="journal article" date="2014" name="Int. J. Syst. Evol. Microbiol.">
        <title>Methanobacterium paludis sp. nov. and a novel strain of Methanobacterium lacus isolated from northern peatlands.</title>
        <authorList>
            <person name="Cadillo-Quiroz H."/>
            <person name="Brauer S.L."/>
            <person name="Goodson N."/>
            <person name="Yavitt J.B."/>
            <person name="Zinder S.H."/>
        </authorList>
    </citation>
    <scope>NUCLEOTIDE SEQUENCE [LARGE SCALE GENOMIC DNA]</scope>
    <source>
        <strain evidence="4 5">AL-21</strain>
    </source>
</reference>